<reference evidence="2" key="1">
    <citation type="journal article" date="2019" name="Int. J. Syst. Evol. Microbiol.">
        <title>The Global Catalogue of Microorganisms (GCM) 10K type strain sequencing project: providing services to taxonomists for standard genome sequencing and annotation.</title>
        <authorList>
            <consortium name="The Broad Institute Genomics Platform"/>
            <consortium name="The Broad Institute Genome Sequencing Center for Infectious Disease"/>
            <person name="Wu L."/>
            <person name="Ma J."/>
        </authorList>
    </citation>
    <scope>NUCLEOTIDE SEQUENCE [LARGE SCALE GENOMIC DNA]</scope>
    <source>
        <strain evidence="2">CGMCC 1.12922</strain>
    </source>
</reference>
<organism evidence="1 2">
    <name type="scientific">Sinisalibacter lacisalsi</name>
    <dbReference type="NCBI Taxonomy" id="1526570"/>
    <lineage>
        <taxon>Bacteria</taxon>
        <taxon>Pseudomonadati</taxon>
        <taxon>Pseudomonadota</taxon>
        <taxon>Alphaproteobacteria</taxon>
        <taxon>Rhodobacterales</taxon>
        <taxon>Roseobacteraceae</taxon>
        <taxon>Sinisalibacter</taxon>
    </lineage>
</organism>
<proteinExistence type="predicted"/>
<name>A0ABQ1QWV9_9RHOB</name>
<dbReference type="Proteomes" id="UP000617355">
    <property type="component" value="Unassembled WGS sequence"/>
</dbReference>
<comment type="caution">
    <text evidence="1">The sequence shown here is derived from an EMBL/GenBank/DDBJ whole genome shotgun (WGS) entry which is preliminary data.</text>
</comment>
<evidence type="ECO:0000313" key="2">
    <source>
        <dbReference type="Proteomes" id="UP000617355"/>
    </source>
</evidence>
<dbReference type="Pfam" id="PF10016">
    <property type="entry name" value="DUF2259"/>
    <property type="match status" value="1"/>
</dbReference>
<gene>
    <name evidence="1" type="ORF">GCM10011358_34570</name>
</gene>
<dbReference type="RefSeq" id="WP_188530240.1">
    <property type="nucleotide sequence ID" value="NZ_BMGI01000006.1"/>
</dbReference>
<accession>A0ABQ1QWV9</accession>
<protein>
    <submittedName>
        <fullName evidence="1">Uncharacterized protein</fullName>
    </submittedName>
</protein>
<evidence type="ECO:0000313" key="1">
    <source>
        <dbReference type="EMBL" id="GGD47823.1"/>
    </source>
</evidence>
<dbReference type="EMBL" id="BMGI01000006">
    <property type="protein sequence ID" value="GGD47823.1"/>
    <property type="molecule type" value="Genomic_DNA"/>
</dbReference>
<sequence>MGLLAGRSDASPYTHDRIVGVSDDGRYFAYETFGLQRGSGLPFSNIFVVDLDRDAWVTGSPFRAGRGDEVMIEVEAVPYAALDSTRQETMRSADPMLRDLWMGGRATVFCAAGIEKAHEGDDLIRIDIPNPHDPTAAPSDSFSLSLESFPPLVEQITVSNQSCFVALV</sequence>
<keyword evidence="2" id="KW-1185">Reference proteome</keyword>
<dbReference type="InterPro" id="IPR018725">
    <property type="entry name" value="DUF2259_secreted"/>
</dbReference>